<evidence type="ECO:0000256" key="2">
    <source>
        <dbReference type="ARBA" id="ARBA00023136"/>
    </source>
</evidence>
<evidence type="ECO:0000313" key="5">
    <source>
        <dbReference type="EMBL" id="CAE6481298.1"/>
    </source>
</evidence>
<dbReference type="GO" id="GO:0016020">
    <property type="term" value="C:membrane"/>
    <property type="evidence" value="ECO:0007669"/>
    <property type="project" value="UniProtKB-SubCell"/>
</dbReference>
<dbReference type="Pfam" id="PF07714">
    <property type="entry name" value="PK_Tyr_Ser-Thr"/>
    <property type="match status" value="1"/>
</dbReference>
<dbReference type="PROSITE" id="PS00108">
    <property type="entry name" value="PROTEIN_KINASE_ST"/>
    <property type="match status" value="1"/>
</dbReference>
<dbReference type="PANTHER" id="PTHR44329">
    <property type="entry name" value="SERINE/THREONINE-PROTEIN KINASE TNNI3K-RELATED"/>
    <property type="match status" value="1"/>
</dbReference>
<dbReference type="InterPro" id="IPR011009">
    <property type="entry name" value="Kinase-like_dom_sf"/>
</dbReference>
<feature type="domain" description="Protein kinase" evidence="3">
    <location>
        <begin position="331"/>
        <end position="597"/>
    </location>
</feature>
<dbReference type="InterPro" id="IPR001245">
    <property type="entry name" value="Ser-Thr/Tyr_kinase_cat_dom"/>
</dbReference>
<name>A0A8H3CFY1_9AGAM</name>
<dbReference type="InterPro" id="IPR031968">
    <property type="entry name" value="VASt"/>
</dbReference>
<evidence type="ECO:0000259" key="3">
    <source>
        <dbReference type="PROSITE" id="PS50011"/>
    </source>
</evidence>
<feature type="domain" description="VASt" evidence="4">
    <location>
        <begin position="1"/>
        <end position="166"/>
    </location>
</feature>
<comment type="subcellular location">
    <subcellularLocation>
        <location evidence="1">Membrane</location>
    </subcellularLocation>
</comment>
<dbReference type="InterPro" id="IPR051681">
    <property type="entry name" value="Ser/Thr_Kinases-Pseudokinases"/>
</dbReference>
<evidence type="ECO:0008006" key="7">
    <source>
        <dbReference type="Google" id="ProtNLM"/>
    </source>
</evidence>
<proteinExistence type="predicted"/>
<dbReference type="Gene3D" id="1.10.510.10">
    <property type="entry name" value="Transferase(Phosphotransferase) domain 1"/>
    <property type="match status" value="1"/>
</dbReference>
<dbReference type="GO" id="GO:0004674">
    <property type="term" value="F:protein serine/threonine kinase activity"/>
    <property type="evidence" value="ECO:0007669"/>
    <property type="project" value="TreeGrafter"/>
</dbReference>
<reference evidence="5" key="1">
    <citation type="submission" date="2021-01" db="EMBL/GenBank/DDBJ databases">
        <authorList>
            <person name="Kaushik A."/>
        </authorList>
    </citation>
    <scope>NUCLEOTIDE SEQUENCE</scope>
    <source>
        <strain evidence="5">AG2-2IIIB</strain>
    </source>
</reference>
<evidence type="ECO:0000259" key="4">
    <source>
        <dbReference type="PROSITE" id="PS51778"/>
    </source>
</evidence>
<keyword evidence="2" id="KW-0472">Membrane</keyword>
<dbReference type="InterPro" id="IPR008271">
    <property type="entry name" value="Ser/Thr_kinase_AS"/>
</dbReference>
<dbReference type="Pfam" id="PF16016">
    <property type="entry name" value="VASt"/>
    <property type="match status" value="1"/>
</dbReference>
<evidence type="ECO:0000256" key="1">
    <source>
        <dbReference type="ARBA" id="ARBA00004370"/>
    </source>
</evidence>
<dbReference type="Proteomes" id="UP000663843">
    <property type="component" value="Unassembled WGS sequence"/>
</dbReference>
<dbReference type="AlphaFoldDB" id="A0A8H3CFY1"/>
<dbReference type="PRINTS" id="PR00109">
    <property type="entry name" value="TYRKINASE"/>
</dbReference>
<dbReference type="GO" id="GO:0005524">
    <property type="term" value="F:ATP binding"/>
    <property type="evidence" value="ECO:0007669"/>
    <property type="project" value="InterPro"/>
</dbReference>
<dbReference type="EMBL" id="CAJMWT010003936">
    <property type="protein sequence ID" value="CAE6481298.1"/>
    <property type="molecule type" value="Genomic_DNA"/>
</dbReference>
<accession>A0A8H3CFY1</accession>
<comment type="caution">
    <text evidence="5">The sequence shown here is derived from an EMBL/GenBank/DDBJ whole genome shotgun (WGS) entry which is preliminary data.</text>
</comment>
<dbReference type="PROSITE" id="PS50011">
    <property type="entry name" value="PROTEIN_KINASE_DOM"/>
    <property type="match status" value="1"/>
</dbReference>
<evidence type="ECO:0000313" key="6">
    <source>
        <dbReference type="Proteomes" id="UP000663843"/>
    </source>
</evidence>
<protein>
    <recommendedName>
        <fullName evidence="7">Tyrosine kinase catalytic domain protein</fullName>
    </recommendedName>
</protein>
<dbReference type="SMART" id="SM00220">
    <property type="entry name" value="S_TKc"/>
    <property type="match status" value="1"/>
</dbReference>
<gene>
    <name evidence="5" type="ORF">RDB_LOCUS118609</name>
</gene>
<organism evidence="5 6">
    <name type="scientific">Rhizoctonia solani</name>
    <dbReference type="NCBI Taxonomy" id="456999"/>
    <lineage>
        <taxon>Eukaryota</taxon>
        <taxon>Fungi</taxon>
        <taxon>Dikarya</taxon>
        <taxon>Basidiomycota</taxon>
        <taxon>Agaricomycotina</taxon>
        <taxon>Agaricomycetes</taxon>
        <taxon>Cantharellales</taxon>
        <taxon>Ceratobasidiaceae</taxon>
        <taxon>Rhizoctonia</taxon>
    </lineage>
</organism>
<dbReference type="SUPFAM" id="SSF56112">
    <property type="entry name" value="Protein kinase-like (PK-like)"/>
    <property type="match status" value="1"/>
</dbReference>
<dbReference type="InterPro" id="IPR000719">
    <property type="entry name" value="Prot_kinase_dom"/>
</dbReference>
<sequence>MDIIIPGTPQAIFNLIFASRFLEDFLRWEQGFMEIQISGWHPRRPGSLLLVRSMTYINPFSDPVCSKQIIYELKDYTLHFDFDDYVSILTVMRIPGIPSENVFLIKVKTCIMWASATASRLIVTIAVEWTGMSFIESIIDKSTINNQIQYYIELEDAMRSYISAHRTEFVPDNVVGDAEAQSWLESVPIRDSGLQDSIPVAPKRTSLSQPADTALRGTLPPPLILVTRDGATSASQSLAASITGQPPNRICSLHTSATGDSSKDNSRFISEEDLGSVPIELTGYELSTSQYPTEVPDDLQPHSPRYVASVMYDCLIQHGCPDLTASIDPLGFSSSAVAEGGFGDIWAGRLYNTRGKLAIKLLRFAPLTEDATKKDLKRITREIYNWSKLDHENVNKLMGVTMFRERLAMVSEWMEHGNLRQYLSRNLKVNRRALCVQIARGVAYLHEVNMVHGDLKACNILVSLNGILKITDFDYSISSECSLGLSVTTRMGGGTYRWMAPELLLDEDPPQRNTKTDIYALGMTFLETITNANPYSECQHESQIYRKLSRNEHPKRPEEYFPATEWGARMWSLLFQCWDFNPVLRPTANTVLKSLLVFENET</sequence>
<dbReference type="PROSITE" id="PS51778">
    <property type="entry name" value="VAST"/>
    <property type="match status" value="1"/>
</dbReference>